<name>A0A0L0FA58_9EUKA</name>
<keyword evidence="3" id="KW-1185">Reference proteome</keyword>
<accession>A0A0L0FA58</accession>
<evidence type="ECO:0000313" key="2">
    <source>
        <dbReference type="EMBL" id="KNC73587.1"/>
    </source>
</evidence>
<feature type="region of interest" description="Disordered" evidence="1">
    <location>
        <begin position="1"/>
        <end position="23"/>
    </location>
</feature>
<organism evidence="2 3">
    <name type="scientific">Sphaeroforma arctica JP610</name>
    <dbReference type="NCBI Taxonomy" id="667725"/>
    <lineage>
        <taxon>Eukaryota</taxon>
        <taxon>Ichthyosporea</taxon>
        <taxon>Ichthyophonida</taxon>
        <taxon>Sphaeroforma</taxon>
    </lineage>
</organism>
<evidence type="ECO:0000256" key="1">
    <source>
        <dbReference type="SAM" id="MobiDB-lite"/>
    </source>
</evidence>
<dbReference type="Proteomes" id="UP000054560">
    <property type="component" value="Unassembled WGS sequence"/>
</dbReference>
<reference evidence="2 3" key="1">
    <citation type="submission" date="2011-02" db="EMBL/GenBank/DDBJ databases">
        <title>The Genome Sequence of Sphaeroforma arctica JP610.</title>
        <authorList>
            <consortium name="The Broad Institute Genome Sequencing Platform"/>
            <person name="Russ C."/>
            <person name="Cuomo C."/>
            <person name="Young S.K."/>
            <person name="Zeng Q."/>
            <person name="Gargeya S."/>
            <person name="Alvarado L."/>
            <person name="Berlin A."/>
            <person name="Chapman S.B."/>
            <person name="Chen Z."/>
            <person name="Freedman E."/>
            <person name="Gellesch M."/>
            <person name="Goldberg J."/>
            <person name="Griggs A."/>
            <person name="Gujja S."/>
            <person name="Heilman E."/>
            <person name="Heiman D."/>
            <person name="Howarth C."/>
            <person name="Mehta T."/>
            <person name="Neiman D."/>
            <person name="Pearson M."/>
            <person name="Roberts A."/>
            <person name="Saif S."/>
            <person name="Shea T."/>
            <person name="Shenoy N."/>
            <person name="Sisk P."/>
            <person name="Stolte C."/>
            <person name="Sykes S."/>
            <person name="White J."/>
            <person name="Yandava C."/>
            <person name="Burger G."/>
            <person name="Gray M.W."/>
            <person name="Holland P.W.H."/>
            <person name="King N."/>
            <person name="Lang F.B.F."/>
            <person name="Roger A.J."/>
            <person name="Ruiz-Trillo I."/>
            <person name="Haas B."/>
            <person name="Nusbaum C."/>
            <person name="Birren B."/>
        </authorList>
    </citation>
    <scope>NUCLEOTIDE SEQUENCE [LARGE SCALE GENOMIC DNA]</scope>
    <source>
        <strain evidence="2 3">JP610</strain>
    </source>
</reference>
<dbReference type="EMBL" id="KQ245428">
    <property type="protein sequence ID" value="KNC73587.1"/>
    <property type="molecule type" value="Genomic_DNA"/>
</dbReference>
<evidence type="ECO:0000313" key="3">
    <source>
        <dbReference type="Proteomes" id="UP000054560"/>
    </source>
</evidence>
<dbReference type="AlphaFoldDB" id="A0A0L0FA58"/>
<dbReference type="RefSeq" id="XP_014147489.1">
    <property type="nucleotide sequence ID" value="XM_014292014.1"/>
</dbReference>
<sequence>MSSTTSGEKSEGSSRGWVESAVEEDTTITGKTLLEIQESLRNELTRLHSAGCFGTGEEYQMLVDELAKVILSMPLKRERIEVIQFSLREVKAKMDAL</sequence>
<dbReference type="GeneID" id="25914359"/>
<proteinExistence type="predicted"/>
<protein>
    <submittedName>
        <fullName evidence="2">Uncharacterized protein</fullName>
    </submittedName>
</protein>
<gene>
    <name evidence="2" type="ORF">SARC_13855</name>
</gene>